<comment type="function">
    <text evidence="2">Antitoxin component of a type II toxin-antitoxin (TA) system.</text>
</comment>
<evidence type="ECO:0000313" key="3">
    <source>
        <dbReference type="EMBL" id="PIQ73478.1"/>
    </source>
</evidence>
<evidence type="ECO:0000313" key="4">
    <source>
        <dbReference type="Proteomes" id="UP000231056"/>
    </source>
</evidence>
<comment type="caution">
    <text evidence="3">The sequence shown here is derived from an EMBL/GenBank/DDBJ whole genome shotgun (WGS) entry which is preliminary data.</text>
</comment>
<organism evidence="3 4">
    <name type="scientific">Candidatus Roizmanbacteria bacterium CG11_big_fil_rev_8_21_14_0_20_36_8</name>
    <dbReference type="NCBI Taxonomy" id="1974856"/>
    <lineage>
        <taxon>Bacteria</taxon>
        <taxon>Candidatus Roizmaniibacteriota</taxon>
    </lineage>
</organism>
<dbReference type="EMBL" id="PCVM01000055">
    <property type="protein sequence ID" value="PIQ73478.1"/>
    <property type="molecule type" value="Genomic_DNA"/>
</dbReference>
<evidence type="ECO:0000256" key="2">
    <source>
        <dbReference type="RuleBase" id="RU362080"/>
    </source>
</evidence>
<comment type="similarity">
    <text evidence="1 2">Belongs to the phD/YefM antitoxin family.</text>
</comment>
<dbReference type="Gene3D" id="3.40.1620.10">
    <property type="entry name" value="YefM-like domain"/>
    <property type="match status" value="1"/>
</dbReference>
<dbReference type="InterPro" id="IPR006442">
    <property type="entry name" value="Antitoxin_Phd/YefM"/>
</dbReference>
<dbReference type="InterPro" id="IPR036165">
    <property type="entry name" value="YefM-like_sf"/>
</dbReference>
<dbReference type="Pfam" id="PF02604">
    <property type="entry name" value="PhdYeFM_antitox"/>
    <property type="match status" value="1"/>
</dbReference>
<sequence length="76" mass="8796">MTTTISATHVRDRFSDIVNRAVFNNEEFIVEKQGRPVVKIMRVNVSEIGPNKATFNPPVFDMGCTEKKYTREEIYE</sequence>
<name>A0A2M6IU76_9BACT</name>
<gene>
    <name evidence="3" type="ORF">COV58_02275</name>
</gene>
<dbReference type="AlphaFoldDB" id="A0A2M6IU76"/>
<dbReference type="SUPFAM" id="SSF143120">
    <property type="entry name" value="YefM-like"/>
    <property type="match status" value="1"/>
</dbReference>
<reference evidence="3 4" key="1">
    <citation type="submission" date="2017-09" db="EMBL/GenBank/DDBJ databases">
        <title>Depth-based differentiation of microbial function through sediment-hosted aquifers and enrichment of novel symbionts in the deep terrestrial subsurface.</title>
        <authorList>
            <person name="Probst A.J."/>
            <person name="Ladd B."/>
            <person name="Jarett J.K."/>
            <person name="Geller-Mcgrath D.E."/>
            <person name="Sieber C.M."/>
            <person name="Emerson J.B."/>
            <person name="Anantharaman K."/>
            <person name="Thomas B.C."/>
            <person name="Malmstrom R."/>
            <person name="Stieglmeier M."/>
            <person name="Klingl A."/>
            <person name="Woyke T."/>
            <person name="Ryan C.M."/>
            <person name="Banfield J.F."/>
        </authorList>
    </citation>
    <scope>NUCLEOTIDE SEQUENCE [LARGE SCALE GENOMIC DNA]</scope>
    <source>
        <strain evidence="3">CG11_big_fil_rev_8_21_14_0_20_36_8</strain>
    </source>
</reference>
<accession>A0A2M6IU76</accession>
<dbReference type="Proteomes" id="UP000231056">
    <property type="component" value="Unassembled WGS sequence"/>
</dbReference>
<evidence type="ECO:0000256" key="1">
    <source>
        <dbReference type="ARBA" id="ARBA00009981"/>
    </source>
</evidence>
<proteinExistence type="inferred from homology"/>
<protein>
    <recommendedName>
        <fullName evidence="2">Antitoxin</fullName>
    </recommendedName>
</protein>